<dbReference type="InterPro" id="IPR014748">
    <property type="entry name" value="Enoyl-CoA_hydra_C"/>
</dbReference>
<dbReference type="InterPro" id="IPR029045">
    <property type="entry name" value="ClpP/crotonase-like_dom_sf"/>
</dbReference>
<dbReference type="PANTHER" id="PTHR42964:SF1">
    <property type="entry name" value="POLYKETIDE BIOSYNTHESIS ENOYL-COA HYDRATASE PKSH-RELATED"/>
    <property type="match status" value="1"/>
</dbReference>
<dbReference type="PANTHER" id="PTHR42964">
    <property type="entry name" value="ENOYL-COA HYDRATASE"/>
    <property type="match status" value="1"/>
</dbReference>
<name>A0A8F9TW52_9BACT</name>
<dbReference type="GO" id="GO:0003824">
    <property type="term" value="F:catalytic activity"/>
    <property type="evidence" value="ECO:0007669"/>
    <property type="project" value="UniProtKB-ARBA"/>
</dbReference>
<gene>
    <name evidence="2" type="ORF">K0B96_00775</name>
</gene>
<evidence type="ECO:0000256" key="1">
    <source>
        <dbReference type="ARBA" id="ARBA00005254"/>
    </source>
</evidence>
<keyword evidence="3" id="KW-1185">Reference proteome</keyword>
<dbReference type="AlphaFoldDB" id="A0A8F9TW52"/>
<dbReference type="Pfam" id="PF00378">
    <property type="entry name" value="ECH_1"/>
    <property type="match status" value="1"/>
</dbReference>
<evidence type="ECO:0000313" key="3">
    <source>
        <dbReference type="Proteomes" id="UP000825051"/>
    </source>
</evidence>
<dbReference type="Gene3D" id="3.90.226.10">
    <property type="entry name" value="2-enoyl-CoA Hydratase, Chain A, domain 1"/>
    <property type="match status" value="1"/>
</dbReference>
<dbReference type="RefSeq" id="WP_220162709.1">
    <property type="nucleotide sequence ID" value="NZ_CP080507.1"/>
</dbReference>
<dbReference type="EMBL" id="CP080507">
    <property type="protein sequence ID" value="QYM79182.1"/>
    <property type="molecule type" value="Genomic_DNA"/>
</dbReference>
<dbReference type="KEGG" id="ole:K0B96_00775"/>
<accession>A0A8F9TW52</accession>
<reference evidence="2" key="1">
    <citation type="submission" date="2021-08" db="EMBL/GenBank/DDBJ databases">
        <title>Genome of a novel bacterium of the phylum Verrucomicrobia, Oleiharenicola sp. KSB-15.</title>
        <authorList>
            <person name="Chung J.-H."/>
            <person name="Ahn J.-H."/>
            <person name="Yoon Y."/>
            <person name="Kim D.-Y."/>
            <person name="An S.-H."/>
            <person name="Park I."/>
            <person name="Yeon J."/>
        </authorList>
    </citation>
    <scope>NUCLEOTIDE SEQUENCE</scope>
    <source>
        <strain evidence="2">KSB-15</strain>
    </source>
</reference>
<dbReference type="InterPro" id="IPR001753">
    <property type="entry name" value="Enoyl-CoA_hydra/iso"/>
</dbReference>
<dbReference type="InterPro" id="IPR051683">
    <property type="entry name" value="Enoyl-CoA_Hydratase/Isomerase"/>
</dbReference>
<dbReference type="Gene3D" id="1.10.12.10">
    <property type="entry name" value="Lyase 2-enoyl-coa Hydratase, Chain A, domain 2"/>
    <property type="match status" value="1"/>
</dbReference>
<sequence length="259" mass="27145">MTSVAPLLCAATGAVTTLTLNRPDKRNALNVELLTALLAGLETAGADATQRILILRGAGPVFCAGLDLAEAARPERAHASADLVARALAALSGTRLATIAVVQGAAIAGGAGLMAACDFAVATRNAKFGFPEVRRGLVAGLILTFLRRQLRERDLRELLLLGAPFDAAHAHALGLVNRLADDSAALEHEVDSLVHALLHAAPGAIAQTKQLLRDLWPHTVQHDLDHALAFHLQARNSPEAQEGIAAFQAKRLPSWAPPA</sequence>
<proteinExistence type="inferred from homology"/>
<dbReference type="SUPFAM" id="SSF52096">
    <property type="entry name" value="ClpP/crotonase"/>
    <property type="match status" value="1"/>
</dbReference>
<comment type="similarity">
    <text evidence="1">Belongs to the enoyl-CoA hydratase/isomerase family.</text>
</comment>
<organism evidence="2 3">
    <name type="scientific">Horticoccus luteus</name>
    <dbReference type="NCBI Taxonomy" id="2862869"/>
    <lineage>
        <taxon>Bacteria</taxon>
        <taxon>Pseudomonadati</taxon>
        <taxon>Verrucomicrobiota</taxon>
        <taxon>Opitutia</taxon>
        <taxon>Opitutales</taxon>
        <taxon>Opitutaceae</taxon>
        <taxon>Horticoccus</taxon>
    </lineage>
</organism>
<dbReference type="CDD" id="cd06558">
    <property type="entry name" value="crotonase-like"/>
    <property type="match status" value="1"/>
</dbReference>
<protein>
    <submittedName>
        <fullName evidence="2">Enoyl-CoA hydratase/isomerase family protein</fullName>
    </submittedName>
</protein>
<dbReference type="Proteomes" id="UP000825051">
    <property type="component" value="Chromosome"/>
</dbReference>
<evidence type="ECO:0000313" key="2">
    <source>
        <dbReference type="EMBL" id="QYM79182.1"/>
    </source>
</evidence>